<evidence type="ECO:0000259" key="1">
    <source>
        <dbReference type="PROSITE" id="PS50995"/>
    </source>
</evidence>
<gene>
    <name evidence="2" type="primary">hpaR</name>
    <name evidence="2" type="ORF">M3I01_014550</name>
</gene>
<accession>A0ABT5WH05</accession>
<dbReference type="RefSeq" id="WP_255896606.1">
    <property type="nucleotide sequence ID" value="NZ_JAMZEG020000003.1"/>
</dbReference>
<evidence type="ECO:0000313" key="3">
    <source>
        <dbReference type="Proteomes" id="UP001139522"/>
    </source>
</evidence>
<dbReference type="PRINTS" id="PR00598">
    <property type="entry name" value="HTHMARR"/>
</dbReference>
<dbReference type="NCBIfam" id="TIGR02337">
    <property type="entry name" value="HpaR"/>
    <property type="match status" value="1"/>
</dbReference>
<protein>
    <submittedName>
        <fullName evidence="2">Homoprotocatechuate degradation operon regulator HpaR</fullName>
    </submittedName>
</protein>
<evidence type="ECO:0000313" key="2">
    <source>
        <dbReference type="EMBL" id="MDE8604106.1"/>
    </source>
</evidence>
<dbReference type="InterPro" id="IPR036388">
    <property type="entry name" value="WH-like_DNA-bd_sf"/>
</dbReference>
<dbReference type="PANTHER" id="PTHR33164:SF13">
    <property type="entry name" value="4-HYDROXYPHENYLACETATE CATABOLISM PROTEIN"/>
    <property type="match status" value="1"/>
</dbReference>
<dbReference type="SMART" id="SM00347">
    <property type="entry name" value="HTH_MARR"/>
    <property type="match status" value="1"/>
</dbReference>
<comment type="caution">
    <text evidence="2">The sequence shown here is derived from an EMBL/GenBank/DDBJ whole genome shotgun (WGS) entry which is preliminary data.</text>
</comment>
<dbReference type="Proteomes" id="UP001139522">
    <property type="component" value="Unassembled WGS sequence"/>
</dbReference>
<dbReference type="InterPro" id="IPR012712">
    <property type="entry name" value="HpaR/FarR"/>
</dbReference>
<name>A0ABT5WH05_9GAMM</name>
<dbReference type="PROSITE" id="PS50995">
    <property type="entry name" value="HTH_MARR_2"/>
    <property type="match status" value="1"/>
</dbReference>
<organism evidence="2 3">
    <name type="scientific">Marinomonas maritima</name>
    <dbReference type="NCBI Taxonomy" id="2940935"/>
    <lineage>
        <taxon>Bacteria</taxon>
        <taxon>Pseudomonadati</taxon>
        <taxon>Pseudomonadota</taxon>
        <taxon>Gammaproteobacteria</taxon>
        <taxon>Oceanospirillales</taxon>
        <taxon>Oceanospirillaceae</taxon>
        <taxon>Marinomonas</taxon>
    </lineage>
</organism>
<feature type="domain" description="HTH marR-type" evidence="1">
    <location>
        <begin position="38"/>
        <end position="170"/>
    </location>
</feature>
<sequence>MLYWVVNILSSFVFIFKINPHAQRHNQVVIKNPMKKLEDSLTLQLLRSRESAMQFFRPILQETGFTEQQWRVIRVLNDNGQLDAKQLAERCCILSPSLTRIISRFESDGLIIRNRSEHDQRITLLSLSDKATAIFKEVSPKIDQAYASLIGKLGEEKMQQLSRLLTEVTRLTP</sequence>
<dbReference type="PANTHER" id="PTHR33164">
    <property type="entry name" value="TRANSCRIPTIONAL REGULATOR, MARR FAMILY"/>
    <property type="match status" value="1"/>
</dbReference>
<dbReference type="InterPro" id="IPR039422">
    <property type="entry name" value="MarR/SlyA-like"/>
</dbReference>
<dbReference type="Pfam" id="PF01047">
    <property type="entry name" value="MarR"/>
    <property type="match status" value="1"/>
</dbReference>
<dbReference type="Gene3D" id="1.10.10.10">
    <property type="entry name" value="Winged helix-like DNA-binding domain superfamily/Winged helix DNA-binding domain"/>
    <property type="match status" value="1"/>
</dbReference>
<dbReference type="InterPro" id="IPR000835">
    <property type="entry name" value="HTH_MarR-typ"/>
</dbReference>
<keyword evidence="3" id="KW-1185">Reference proteome</keyword>
<dbReference type="EMBL" id="JAMZEG020000003">
    <property type="protein sequence ID" value="MDE8604106.1"/>
    <property type="molecule type" value="Genomic_DNA"/>
</dbReference>
<proteinExistence type="predicted"/>
<dbReference type="SUPFAM" id="SSF46785">
    <property type="entry name" value="Winged helix' DNA-binding domain"/>
    <property type="match status" value="1"/>
</dbReference>
<reference evidence="2" key="1">
    <citation type="submission" date="2023-01" db="EMBL/GenBank/DDBJ databases">
        <title>Psychroserpens sp. MSW6 and Marinomonas sp. RSW2, isolated from seawater.</title>
        <authorList>
            <person name="Kristyanto S."/>
            <person name="Jung J."/>
            <person name="Kim J.M."/>
            <person name="Jeon C.O."/>
        </authorList>
    </citation>
    <scope>NUCLEOTIDE SEQUENCE</scope>
    <source>
        <strain evidence="2">RSW2</strain>
    </source>
</reference>
<dbReference type="InterPro" id="IPR036390">
    <property type="entry name" value="WH_DNA-bd_sf"/>
</dbReference>